<evidence type="ECO:0000256" key="2">
    <source>
        <dbReference type="ARBA" id="ARBA00023125"/>
    </source>
</evidence>
<dbReference type="Gene3D" id="1.10.10.60">
    <property type="entry name" value="Homeodomain-like"/>
    <property type="match status" value="2"/>
</dbReference>
<evidence type="ECO:0000259" key="5">
    <source>
        <dbReference type="PROSITE" id="PS01124"/>
    </source>
</evidence>
<organism evidence="6 7">
    <name type="scientific">Saccharospirillum salsuginis</name>
    <dbReference type="NCBI Taxonomy" id="418750"/>
    <lineage>
        <taxon>Bacteria</taxon>
        <taxon>Pseudomonadati</taxon>
        <taxon>Pseudomonadota</taxon>
        <taxon>Gammaproteobacteria</taxon>
        <taxon>Oceanospirillales</taxon>
        <taxon>Saccharospirillaceae</taxon>
        <taxon>Saccharospirillum</taxon>
    </lineage>
</organism>
<keyword evidence="3" id="KW-0010">Activator</keyword>
<name>A0A918K3T9_9GAMM</name>
<dbReference type="AlphaFoldDB" id="A0A918K3T9"/>
<dbReference type="InterPro" id="IPR003313">
    <property type="entry name" value="AraC-bd"/>
</dbReference>
<keyword evidence="4" id="KW-0804">Transcription</keyword>
<keyword evidence="2" id="KW-0238">DNA-binding</keyword>
<evidence type="ECO:0000313" key="6">
    <source>
        <dbReference type="EMBL" id="GGX42606.1"/>
    </source>
</evidence>
<keyword evidence="7" id="KW-1185">Reference proteome</keyword>
<dbReference type="SUPFAM" id="SSF46689">
    <property type="entry name" value="Homeodomain-like"/>
    <property type="match status" value="2"/>
</dbReference>
<dbReference type="InterPro" id="IPR018060">
    <property type="entry name" value="HTH_AraC"/>
</dbReference>
<dbReference type="InterPro" id="IPR037923">
    <property type="entry name" value="HTH-like"/>
</dbReference>
<dbReference type="InterPro" id="IPR050204">
    <property type="entry name" value="AraC_XylS_family_regulators"/>
</dbReference>
<dbReference type="PANTHER" id="PTHR46796:SF2">
    <property type="entry name" value="TRANSCRIPTIONAL REGULATORY PROTEIN"/>
    <property type="match status" value="1"/>
</dbReference>
<evidence type="ECO:0000256" key="4">
    <source>
        <dbReference type="ARBA" id="ARBA00023163"/>
    </source>
</evidence>
<dbReference type="GO" id="GO:0003700">
    <property type="term" value="F:DNA-binding transcription factor activity"/>
    <property type="evidence" value="ECO:0007669"/>
    <property type="project" value="InterPro"/>
</dbReference>
<dbReference type="EMBL" id="BMXR01000002">
    <property type="protein sequence ID" value="GGX42606.1"/>
    <property type="molecule type" value="Genomic_DNA"/>
</dbReference>
<dbReference type="PRINTS" id="PR00032">
    <property type="entry name" value="HTHARAC"/>
</dbReference>
<dbReference type="SUPFAM" id="SSF51215">
    <property type="entry name" value="Regulatory protein AraC"/>
    <property type="match status" value="1"/>
</dbReference>
<dbReference type="SMART" id="SM00342">
    <property type="entry name" value="HTH_ARAC"/>
    <property type="match status" value="1"/>
</dbReference>
<dbReference type="Pfam" id="PF12833">
    <property type="entry name" value="HTH_18"/>
    <property type="match status" value="1"/>
</dbReference>
<sequence length="272" mass="30790">MAPDPTFYLKPCPALPYVEMRRARRSQACYHTHSHDEFSFGVIDQGQALYRNGSDRHTIGQGSTVTINPADAHSCNPDEGDWSYRMLFVDTGWIGRLQQELTGSGQDYQAFPAHFQSNPVYFQRFDTLFRQLEAGAGSLEAESLLVGYLAGCLAEGSAQRHYRTDSTGLARVRDRILDNLDQTLTLDELSQEAGVSRYHLIRTFKQTYGMAPHAYQLDHRIKRAKRLLRTGRPLSDVALDLGFADQAHFQRHFKQRLAMTPGQFQSFNATVV</sequence>
<dbReference type="RefSeq" id="WP_189607064.1">
    <property type="nucleotide sequence ID" value="NZ_BMXR01000002.1"/>
</dbReference>
<reference evidence="6" key="2">
    <citation type="submission" date="2020-09" db="EMBL/GenBank/DDBJ databases">
        <authorList>
            <person name="Sun Q."/>
            <person name="Kim S."/>
        </authorList>
    </citation>
    <scope>NUCLEOTIDE SEQUENCE</scope>
    <source>
        <strain evidence="6">KCTC 22169</strain>
    </source>
</reference>
<keyword evidence="1" id="KW-0805">Transcription regulation</keyword>
<feature type="domain" description="HTH araC/xylS-type" evidence="5">
    <location>
        <begin position="170"/>
        <end position="267"/>
    </location>
</feature>
<dbReference type="InterPro" id="IPR020449">
    <property type="entry name" value="Tscrpt_reg_AraC-type_HTH"/>
</dbReference>
<dbReference type="GO" id="GO:0043565">
    <property type="term" value="F:sequence-specific DNA binding"/>
    <property type="evidence" value="ECO:0007669"/>
    <property type="project" value="InterPro"/>
</dbReference>
<gene>
    <name evidence="6" type="ORF">GCM10007392_06470</name>
</gene>
<evidence type="ECO:0000313" key="7">
    <source>
        <dbReference type="Proteomes" id="UP000626148"/>
    </source>
</evidence>
<protein>
    <submittedName>
        <fullName evidence="6">AraC family transcriptional regulator</fullName>
    </submittedName>
</protein>
<proteinExistence type="predicted"/>
<evidence type="ECO:0000256" key="3">
    <source>
        <dbReference type="ARBA" id="ARBA00023159"/>
    </source>
</evidence>
<dbReference type="PROSITE" id="PS01124">
    <property type="entry name" value="HTH_ARAC_FAMILY_2"/>
    <property type="match status" value="1"/>
</dbReference>
<evidence type="ECO:0000256" key="1">
    <source>
        <dbReference type="ARBA" id="ARBA00023015"/>
    </source>
</evidence>
<dbReference type="Proteomes" id="UP000626148">
    <property type="component" value="Unassembled WGS sequence"/>
</dbReference>
<dbReference type="PROSITE" id="PS00041">
    <property type="entry name" value="HTH_ARAC_FAMILY_1"/>
    <property type="match status" value="1"/>
</dbReference>
<reference evidence="6" key="1">
    <citation type="journal article" date="2014" name="Int. J. Syst. Evol. Microbiol.">
        <title>Complete genome sequence of Corynebacterium casei LMG S-19264T (=DSM 44701T), isolated from a smear-ripened cheese.</title>
        <authorList>
            <consortium name="US DOE Joint Genome Institute (JGI-PGF)"/>
            <person name="Walter F."/>
            <person name="Albersmeier A."/>
            <person name="Kalinowski J."/>
            <person name="Ruckert C."/>
        </authorList>
    </citation>
    <scope>NUCLEOTIDE SEQUENCE</scope>
    <source>
        <strain evidence="6">KCTC 22169</strain>
    </source>
</reference>
<dbReference type="Pfam" id="PF02311">
    <property type="entry name" value="AraC_binding"/>
    <property type="match status" value="1"/>
</dbReference>
<dbReference type="InterPro" id="IPR009057">
    <property type="entry name" value="Homeodomain-like_sf"/>
</dbReference>
<dbReference type="InterPro" id="IPR018062">
    <property type="entry name" value="HTH_AraC-typ_CS"/>
</dbReference>
<dbReference type="PANTHER" id="PTHR46796">
    <property type="entry name" value="HTH-TYPE TRANSCRIPTIONAL ACTIVATOR RHAS-RELATED"/>
    <property type="match status" value="1"/>
</dbReference>
<comment type="caution">
    <text evidence="6">The sequence shown here is derived from an EMBL/GenBank/DDBJ whole genome shotgun (WGS) entry which is preliminary data.</text>
</comment>
<accession>A0A918K3T9</accession>